<organism evidence="2 3">
    <name type="scientific">Pogonophryne albipinna</name>
    <dbReference type="NCBI Taxonomy" id="1090488"/>
    <lineage>
        <taxon>Eukaryota</taxon>
        <taxon>Metazoa</taxon>
        <taxon>Chordata</taxon>
        <taxon>Craniata</taxon>
        <taxon>Vertebrata</taxon>
        <taxon>Euteleostomi</taxon>
        <taxon>Actinopterygii</taxon>
        <taxon>Neopterygii</taxon>
        <taxon>Teleostei</taxon>
        <taxon>Neoteleostei</taxon>
        <taxon>Acanthomorphata</taxon>
        <taxon>Eupercaria</taxon>
        <taxon>Perciformes</taxon>
        <taxon>Notothenioidei</taxon>
        <taxon>Pogonophryne</taxon>
    </lineage>
</organism>
<proteinExistence type="predicted"/>
<dbReference type="AlphaFoldDB" id="A0AAD6FQ56"/>
<evidence type="ECO:0000256" key="1">
    <source>
        <dbReference type="SAM" id="MobiDB-lite"/>
    </source>
</evidence>
<name>A0AAD6FQ56_9TELE</name>
<evidence type="ECO:0000313" key="3">
    <source>
        <dbReference type="Proteomes" id="UP001219934"/>
    </source>
</evidence>
<feature type="compositionally biased region" description="Basic and acidic residues" evidence="1">
    <location>
        <begin position="1"/>
        <end position="17"/>
    </location>
</feature>
<reference evidence="2" key="1">
    <citation type="submission" date="2022-11" db="EMBL/GenBank/DDBJ databases">
        <title>Chromosome-level genome of Pogonophryne albipinna.</title>
        <authorList>
            <person name="Jo E."/>
        </authorList>
    </citation>
    <scope>NUCLEOTIDE SEQUENCE</scope>
    <source>
        <strain evidence="2">SGF0006</strain>
        <tissue evidence="2">Muscle</tissue>
    </source>
</reference>
<dbReference type="Proteomes" id="UP001219934">
    <property type="component" value="Unassembled WGS sequence"/>
</dbReference>
<accession>A0AAD6FQ56</accession>
<evidence type="ECO:0000313" key="2">
    <source>
        <dbReference type="EMBL" id="KAJ4941886.1"/>
    </source>
</evidence>
<comment type="caution">
    <text evidence="2">The sequence shown here is derived from an EMBL/GenBank/DDBJ whole genome shotgun (WGS) entry which is preliminary data.</text>
</comment>
<protein>
    <submittedName>
        <fullName evidence="2">Uncharacterized protein</fullName>
    </submittedName>
</protein>
<gene>
    <name evidence="2" type="ORF">JOQ06_011759</name>
</gene>
<keyword evidence="3" id="KW-1185">Reference proteome</keyword>
<feature type="region of interest" description="Disordered" evidence="1">
    <location>
        <begin position="30"/>
        <end position="49"/>
    </location>
</feature>
<sequence>NPGVRDGDSRPEKRAIRSDLNQTLRTLKAQRQERIKKENMWQDVTGERK</sequence>
<dbReference type="EMBL" id="JAPTMU010000006">
    <property type="protein sequence ID" value="KAJ4941886.1"/>
    <property type="molecule type" value="Genomic_DNA"/>
</dbReference>
<feature type="region of interest" description="Disordered" evidence="1">
    <location>
        <begin position="1"/>
        <end position="25"/>
    </location>
</feature>
<feature type="non-terminal residue" evidence="2">
    <location>
        <position position="1"/>
    </location>
</feature>